<dbReference type="InterPro" id="IPR018060">
    <property type="entry name" value="HTH_AraC"/>
</dbReference>
<evidence type="ECO:0000259" key="4">
    <source>
        <dbReference type="PROSITE" id="PS01124"/>
    </source>
</evidence>
<feature type="domain" description="HTH araC/xylS-type" evidence="4">
    <location>
        <begin position="169"/>
        <end position="267"/>
    </location>
</feature>
<dbReference type="PANTHER" id="PTHR43280">
    <property type="entry name" value="ARAC-FAMILY TRANSCRIPTIONAL REGULATOR"/>
    <property type="match status" value="1"/>
</dbReference>
<dbReference type="InterPro" id="IPR018062">
    <property type="entry name" value="HTH_AraC-typ_CS"/>
</dbReference>
<keyword evidence="1" id="KW-0805">Transcription regulation</keyword>
<dbReference type="Proteomes" id="UP000315901">
    <property type="component" value="Unassembled WGS sequence"/>
</dbReference>
<dbReference type="OrthoDB" id="345413at2"/>
<accession>A0A501WCQ3</accession>
<evidence type="ECO:0000313" key="6">
    <source>
        <dbReference type="Proteomes" id="UP000315901"/>
    </source>
</evidence>
<dbReference type="PRINTS" id="PR00032">
    <property type="entry name" value="HTHARAC"/>
</dbReference>
<dbReference type="SUPFAM" id="SSF51182">
    <property type="entry name" value="RmlC-like cupins"/>
    <property type="match status" value="1"/>
</dbReference>
<dbReference type="Pfam" id="PF12833">
    <property type="entry name" value="HTH_18"/>
    <property type="match status" value="1"/>
</dbReference>
<dbReference type="InterPro" id="IPR020449">
    <property type="entry name" value="Tscrpt_reg_AraC-type_HTH"/>
</dbReference>
<keyword evidence="3" id="KW-0804">Transcription</keyword>
<dbReference type="PANTHER" id="PTHR43280:SF28">
    <property type="entry name" value="HTH-TYPE TRANSCRIPTIONAL ACTIVATOR RHAS"/>
    <property type="match status" value="1"/>
</dbReference>
<dbReference type="AlphaFoldDB" id="A0A501WCQ3"/>
<dbReference type="PROSITE" id="PS01124">
    <property type="entry name" value="HTH_ARAC_FAMILY_2"/>
    <property type="match status" value="1"/>
</dbReference>
<organism evidence="5 6">
    <name type="scientific">Maribrevibacterium harenarium</name>
    <dbReference type="NCBI Taxonomy" id="2589817"/>
    <lineage>
        <taxon>Bacteria</taxon>
        <taxon>Pseudomonadati</taxon>
        <taxon>Pseudomonadota</taxon>
        <taxon>Gammaproteobacteria</taxon>
        <taxon>Oceanospirillales</taxon>
        <taxon>Oceanospirillaceae</taxon>
        <taxon>Maribrevibacterium</taxon>
    </lineage>
</organism>
<dbReference type="InterPro" id="IPR014710">
    <property type="entry name" value="RmlC-like_jellyroll"/>
</dbReference>
<name>A0A501WCQ3_9GAMM</name>
<reference evidence="5 6" key="1">
    <citation type="submission" date="2019-06" db="EMBL/GenBank/DDBJ databases">
        <title>A novel bacterium of genus Marinomonas, isolated from coastal sand.</title>
        <authorList>
            <person name="Huang H."/>
            <person name="Mo K."/>
            <person name="Hu Y."/>
        </authorList>
    </citation>
    <scope>NUCLEOTIDE SEQUENCE [LARGE SCALE GENOMIC DNA]</scope>
    <source>
        <strain evidence="5 6">HB171799</strain>
    </source>
</reference>
<keyword evidence="2" id="KW-0238">DNA-binding</keyword>
<sequence length="269" mass="30474">MSGFPCFFNHEVPWHWHEEIEVVLVISGATLVQTTTQETIVRAGEVVFVNSNILHRLTRHGEEDCHILNAVFHPTLPSGQSYNLVYKKQILPLLQNAELTLFHFKPDQDWQQGVISVLSNAFSDWARDTADKEMVLTMALMHLWQQLSRHTMPATSPQKQGSKHEQRLHKALTYLHQHYAAPLSVKAVADAANISESECYRLFRSLLNTTPIGYLIEHRLRLAAEAISTTDLPIAAIADNTGFTCPAYFAKKFKQQFGVTPKGFRKQSP</sequence>
<dbReference type="Pfam" id="PF07883">
    <property type="entry name" value="Cupin_2"/>
    <property type="match status" value="1"/>
</dbReference>
<dbReference type="EMBL" id="VFRR01000056">
    <property type="protein sequence ID" value="TPE46602.1"/>
    <property type="molecule type" value="Genomic_DNA"/>
</dbReference>
<dbReference type="InterPro" id="IPR013096">
    <property type="entry name" value="Cupin_2"/>
</dbReference>
<dbReference type="InterPro" id="IPR009057">
    <property type="entry name" value="Homeodomain-like_sf"/>
</dbReference>
<dbReference type="GO" id="GO:0043565">
    <property type="term" value="F:sequence-specific DNA binding"/>
    <property type="evidence" value="ECO:0007669"/>
    <property type="project" value="InterPro"/>
</dbReference>
<dbReference type="Gene3D" id="1.10.10.60">
    <property type="entry name" value="Homeodomain-like"/>
    <property type="match status" value="2"/>
</dbReference>
<evidence type="ECO:0000313" key="5">
    <source>
        <dbReference type="EMBL" id="TPE46602.1"/>
    </source>
</evidence>
<dbReference type="Gene3D" id="2.60.120.10">
    <property type="entry name" value="Jelly Rolls"/>
    <property type="match status" value="1"/>
</dbReference>
<evidence type="ECO:0000256" key="2">
    <source>
        <dbReference type="ARBA" id="ARBA00023125"/>
    </source>
</evidence>
<dbReference type="InterPro" id="IPR011051">
    <property type="entry name" value="RmlC_Cupin_sf"/>
</dbReference>
<gene>
    <name evidence="5" type="ORF">FJM67_15910</name>
</gene>
<comment type="caution">
    <text evidence="5">The sequence shown here is derived from an EMBL/GenBank/DDBJ whole genome shotgun (WGS) entry which is preliminary data.</text>
</comment>
<keyword evidence="6" id="KW-1185">Reference proteome</keyword>
<evidence type="ECO:0000256" key="3">
    <source>
        <dbReference type="ARBA" id="ARBA00023163"/>
    </source>
</evidence>
<dbReference type="PROSITE" id="PS00041">
    <property type="entry name" value="HTH_ARAC_FAMILY_1"/>
    <property type="match status" value="1"/>
</dbReference>
<proteinExistence type="predicted"/>
<dbReference type="GO" id="GO:0003700">
    <property type="term" value="F:DNA-binding transcription factor activity"/>
    <property type="evidence" value="ECO:0007669"/>
    <property type="project" value="InterPro"/>
</dbReference>
<dbReference type="SUPFAM" id="SSF46689">
    <property type="entry name" value="Homeodomain-like"/>
    <property type="match status" value="2"/>
</dbReference>
<dbReference type="CDD" id="cd02208">
    <property type="entry name" value="cupin_RmlC-like"/>
    <property type="match status" value="1"/>
</dbReference>
<dbReference type="RefSeq" id="WP_140591410.1">
    <property type="nucleotide sequence ID" value="NZ_VFRR01000056.1"/>
</dbReference>
<evidence type="ECO:0000256" key="1">
    <source>
        <dbReference type="ARBA" id="ARBA00023015"/>
    </source>
</evidence>
<protein>
    <submittedName>
        <fullName evidence="5">Helix-turn-helix domain-containing protein</fullName>
    </submittedName>
</protein>
<dbReference type="SMART" id="SM00342">
    <property type="entry name" value="HTH_ARAC"/>
    <property type="match status" value="1"/>
</dbReference>